<feature type="compositionally biased region" description="Basic and acidic residues" evidence="1">
    <location>
        <begin position="8"/>
        <end position="19"/>
    </location>
</feature>
<dbReference type="EMBL" id="SJPW01000001">
    <property type="protein sequence ID" value="TWU59736.1"/>
    <property type="molecule type" value="Genomic_DNA"/>
</dbReference>
<evidence type="ECO:0000256" key="1">
    <source>
        <dbReference type="SAM" id="MobiDB-lite"/>
    </source>
</evidence>
<dbReference type="AlphaFoldDB" id="A0A5C6FD87"/>
<sequence>MRYGLKTTQEKKRSGEKKGHSTNSAPDTFSLPTDLDPKELAGIGFRKIAGSELLFRPNTLENEYSVLGDSRDPMSLLVAEDAQDLVDQQWSGLDDSGV</sequence>
<reference evidence="2 3" key="1">
    <citation type="submission" date="2019-02" db="EMBL/GenBank/DDBJ databases">
        <title>Deep-cultivation of Planctomycetes and their phenomic and genomic characterization uncovers novel biology.</title>
        <authorList>
            <person name="Wiegand S."/>
            <person name="Jogler M."/>
            <person name="Boedeker C."/>
            <person name="Pinto D."/>
            <person name="Vollmers J."/>
            <person name="Rivas-Marin E."/>
            <person name="Kohn T."/>
            <person name="Peeters S.H."/>
            <person name="Heuer A."/>
            <person name="Rast P."/>
            <person name="Oberbeckmann S."/>
            <person name="Bunk B."/>
            <person name="Jeske O."/>
            <person name="Meyerdierks A."/>
            <person name="Storesund J.E."/>
            <person name="Kallscheuer N."/>
            <person name="Luecker S."/>
            <person name="Lage O.M."/>
            <person name="Pohl T."/>
            <person name="Merkel B.J."/>
            <person name="Hornburger P."/>
            <person name="Mueller R.-W."/>
            <person name="Bruemmer F."/>
            <person name="Labrenz M."/>
            <person name="Spormann A.M."/>
            <person name="Op Den Camp H."/>
            <person name="Overmann J."/>
            <person name="Amann R."/>
            <person name="Jetten M.S.M."/>
            <person name="Mascher T."/>
            <person name="Medema M.H."/>
            <person name="Devos D.P."/>
            <person name="Kaster A.-K."/>
            <person name="Ovreas L."/>
            <person name="Rohde M."/>
            <person name="Galperin M.Y."/>
            <person name="Jogler C."/>
        </authorList>
    </citation>
    <scope>NUCLEOTIDE SEQUENCE [LARGE SCALE GENOMIC DNA]</scope>
    <source>
        <strain evidence="2 3">Poly51</strain>
    </source>
</reference>
<feature type="compositionally biased region" description="Polar residues" evidence="1">
    <location>
        <begin position="21"/>
        <end position="31"/>
    </location>
</feature>
<evidence type="ECO:0000313" key="3">
    <source>
        <dbReference type="Proteomes" id="UP000318288"/>
    </source>
</evidence>
<comment type="caution">
    <text evidence="2">The sequence shown here is derived from an EMBL/GenBank/DDBJ whole genome shotgun (WGS) entry which is preliminary data.</text>
</comment>
<feature type="region of interest" description="Disordered" evidence="1">
    <location>
        <begin position="1"/>
        <end position="33"/>
    </location>
</feature>
<proteinExistence type="predicted"/>
<gene>
    <name evidence="2" type="ORF">Poly51_00080</name>
</gene>
<dbReference type="RefSeq" id="WP_146453322.1">
    <property type="nucleotide sequence ID" value="NZ_SJPW01000001.1"/>
</dbReference>
<accession>A0A5C6FD87</accession>
<dbReference type="Proteomes" id="UP000318288">
    <property type="component" value="Unassembled WGS sequence"/>
</dbReference>
<dbReference type="OrthoDB" id="278674at2"/>
<evidence type="ECO:0000313" key="2">
    <source>
        <dbReference type="EMBL" id="TWU59736.1"/>
    </source>
</evidence>
<keyword evidence="3" id="KW-1185">Reference proteome</keyword>
<organism evidence="2 3">
    <name type="scientific">Rubripirellula tenax</name>
    <dbReference type="NCBI Taxonomy" id="2528015"/>
    <lineage>
        <taxon>Bacteria</taxon>
        <taxon>Pseudomonadati</taxon>
        <taxon>Planctomycetota</taxon>
        <taxon>Planctomycetia</taxon>
        <taxon>Pirellulales</taxon>
        <taxon>Pirellulaceae</taxon>
        <taxon>Rubripirellula</taxon>
    </lineage>
</organism>
<name>A0A5C6FD87_9BACT</name>
<protein>
    <submittedName>
        <fullName evidence="2">Uncharacterized protein</fullName>
    </submittedName>
</protein>